<keyword evidence="3" id="KW-0813">Transport</keyword>
<evidence type="ECO:0000313" key="12">
    <source>
        <dbReference type="EMBL" id="KAJ6835712.1"/>
    </source>
</evidence>
<feature type="region of interest" description="Disordered" evidence="11">
    <location>
        <begin position="278"/>
        <end position="297"/>
    </location>
</feature>
<dbReference type="InterPro" id="IPR038506">
    <property type="entry name" value="GLE1-like_sf"/>
</dbReference>
<keyword evidence="5" id="KW-0653">Protein transport</keyword>
<name>A0AAX6H4H3_IRIPA</name>
<dbReference type="GO" id="GO:0015031">
    <property type="term" value="P:protein transport"/>
    <property type="evidence" value="ECO:0007669"/>
    <property type="project" value="UniProtKB-KW"/>
</dbReference>
<evidence type="ECO:0000256" key="10">
    <source>
        <dbReference type="ARBA" id="ARBA00029983"/>
    </source>
</evidence>
<keyword evidence="13" id="KW-1185">Reference proteome</keyword>
<evidence type="ECO:0000256" key="7">
    <source>
        <dbReference type="ARBA" id="ARBA00023132"/>
    </source>
</evidence>
<dbReference type="GO" id="GO:0044614">
    <property type="term" value="C:nuclear pore cytoplasmic filaments"/>
    <property type="evidence" value="ECO:0007669"/>
    <property type="project" value="TreeGrafter"/>
</dbReference>
<evidence type="ECO:0000256" key="8">
    <source>
        <dbReference type="ARBA" id="ARBA00023242"/>
    </source>
</evidence>
<sequence length="619" mass="69923">MRFVKLDPPCAKASPAVRSVDPVPWTLEDILAELESIEKKLGSGASAPSPLKQPPEPQTPHPARAGRGSPRPVAPPRPESKPFVMCVSDDDDDDGGTDSDDDDDGGGGHAGTRFSCADIDFSDSEDSEDEVYAKTPQSYMMSKKTLEEGILSELELEYQLKVKEQVRSKLSLLELQQKCERERMSSAMLQIQKYAEARREMDRKMDQQYQRKIAEVTDNHLSAVQREHEQRSLVEERRIRDDAALEEAKLKERARQEKAKAEAEARLKAAKRAEEEKVAQEAARRVHEEAAEKEATRVREKAAAEVAEKAARQQKVASKESGIRVLAAENALKAEANRVALYNEVAGKIHIQQKDFDRRGRQIFKFINQIGGTLENVRSKAYALVNIINDPTCPRSLSIFIFAKKVVSVCETPRGSSDRTAFACARVILLVESQIPGVLDFVLAEFHKACIYTVPKHFHPSDVASQNNDYWKLVGYREEDNKMETADVYLSRMQSYMKLYAAVVQTEIDGIKNPHGLKEGWAWLARFLNVLPANRSTATALYAFLKMAGFAMFRRYRSQFVKILNTIGGVYLPKLKEREGQKVGKLVYELEQYLDGKTYTREPEGWRLEEHQLLSEEVL</sequence>
<comment type="similarity">
    <text evidence="2">Belongs to the GLE1 family.</text>
</comment>
<dbReference type="GO" id="GO:0031369">
    <property type="term" value="F:translation initiation factor binding"/>
    <property type="evidence" value="ECO:0007669"/>
    <property type="project" value="TreeGrafter"/>
</dbReference>
<evidence type="ECO:0000256" key="2">
    <source>
        <dbReference type="ARBA" id="ARBA00011056"/>
    </source>
</evidence>
<evidence type="ECO:0000256" key="9">
    <source>
        <dbReference type="ARBA" id="ARBA00026227"/>
    </source>
</evidence>
<reference evidence="12" key="1">
    <citation type="journal article" date="2023" name="GigaByte">
        <title>Genome assembly of the bearded iris, Iris pallida Lam.</title>
        <authorList>
            <person name="Bruccoleri R.E."/>
            <person name="Oakeley E.J."/>
            <person name="Faust A.M.E."/>
            <person name="Altorfer M."/>
            <person name="Dessus-Babus S."/>
            <person name="Burckhardt D."/>
            <person name="Oertli M."/>
            <person name="Naumann U."/>
            <person name="Petersen F."/>
            <person name="Wong J."/>
        </authorList>
    </citation>
    <scope>NUCLEOTIDE SEQUENCE</scope>
    <source>
        <strain evidence="12">GSM-AAB239-AS_SAM_17_03QT</strain>
    </source>
</reference>
<keyword evidence="4" id="KW-0509">mRNA transport</keyword>
<feature type="compositionally biased region" description="Acidic residues" evidence="11">
    <location>
        <begin position="120"/>
        <end position="130"/>
    </location>
</feature>
<keyword evidence="8" id="KW-0539">Nucleus</keyword>
<evidence type="ECO:0000256" key="11">
    <source>
        <dbReference type="SAM" id="MobiDB-lite"/>
    </source>
</evidence>
<proteinExistence type="inferred from homology"/>
<accession>A0AAX6H4H3</accession>
<evidence type="ECO:0000256" key="1">
    <source>
        <dbReference type="ARBA" id="ARBA00004567"/>
    </source>
</evidence>
<organism evidence="12 13">
    <name type="scientific">Iris pallida</name>
    <name type="common">Sweet iris</name>
    <dbReference type="NCBI Taxonomy" id="29817"/>
    <lineage>
        <taxon>Eukaryota</taxon>
        <taxon>Viridiplantae</taxon>
        <taxon>Streptophyta</taxon>
        <taxon>Embryophyta</taxon>
        <taxon>Tracheophyta</taxon>
        <taxon>Spermatophyta</taxon>
        <taxon>Magnoliopsida</taxon>
        <taxon>Liliopsida</taxon>
        <taxon>Asparagales</taxon>
        <taxon>Iridaceae</taxon>
        <taxon>Iridoideae</taxon>
        <taxon>Irideae</taxon>
        <taxon>Iris</taxon>
    </lineage>
</organism>
<keyword evidence="6" id="KW-0811">Translocation</keyword>
<comment type="subcellular location">
    <subcellularLocation>
        <location evidence="1">Nucleus</location>
        <location evidence="1">Nuclear pore complex</location>
    </subcellularLocation>
</comment>
<feature type="compositionally biased region" description="Acidic residues" evidence="11">
    <location>
        <begin position="88"/>
        <end position="105"/>
    </location>
</feature>
<dbReference type="GO" id="GO:0016973">
    <property type="term" value="P:poly(A)+ mRNA export from nucleus"/>
    <property type="evidence" value="ECO:0007669"/>
    <property type="project" value="InterPro"/>
</dbReference>
<keyword evidence="7" id="KW-0906">Nuclear pore complex</keyword>
<dbReference type="PANTHER" id="PTHR12960">
    <property type="entry name" value="GLE-1-RELATED"/>
    <property type="match status" value="1"/>
</dbReference>
<evidence type="ECO:0000256" key="4">
    <source>
        <dbReference type="ARBA" id="ARBA00022816"/>
    </source>
</evidence>
<dbReference type="GO" id="GO:0000822">
    <property type="term" value="F:inositol hexakisphosphate binding"/>
    <property type="evidence" value="ECO:0007669"/>
    <property type="project" value="TreeGrafter"/>
</dbReference>
<dbReference type="AlphaFoldDB" id="A0AAX6H4H3"/>
<dbReference type="PANTHER" id="PTHR12960:SF0">
    <property type="entry name" value="MRNA EXPORT FACTOR GLE1"/>
    <property type="match status" value="1"/>
</dbReference>
<dbReference type="Gene3D" id="1.25.40.510">
    <property type="entry name" value="GLE1-like"/>
    <property type="match status" value="1"/>
</dbReference>
<evidence type="ECO:0000256" key="5">
    <source>
        <dbReference type="ARBA" id="ARBA00022927"/>
    </source>
</evidence>
<evidence type="ECO:0000256" key="3">
    <source>
        <dbReference type="ARBA" id="ARBA00022448"/>
    </source>
</evidence>
<gene>
    <name evidence="12" type="ORF">M6B38_330400</name>
</gene>
<dbReference type="Proteomes" id="UP001140949">
    <property type="component" value="Unassembled WGS sequence"/>
</dbReference>
<dbReference type="GO" id="GO:0005543">
    <property type="term" value="F:phospholipid binding"/>
    <property type="evidence" value="ECO:0007669"/>
    <property type="project" value="TreeGrafter"/>
</dbReference>
<comment type="caution">
    <text evidence="12">The sequence shown here is derived from an EMBL/GenBank/DDBJ whole genome shotgun (WGS) entry which is preliminary data.</text>
</comment>
<dbReference type="Pfam" id="PF07817">
    <property type="entry name" value="GLE1"/>
    <property type="match status" value="1"/>
</dbReference>
<evidence type="ECO:0000313" key="13">
    <source>
        <dbReference type="Proteomes" id="UP001140949"/>
    </source>
</evidence>
<dbReference type="GO" id="GO:0005737">
    <property type="term" value="C:cytoplasm"/>
    <property type="evidence" value="ECO:0007669"/>
    <property type="project" value="TreeGrafter"/>
</dbReference>
<feature type="compositionally biased region" description="Pro residues" evidence="11">
    <location>
        <begin position="51"/>
        <end position="60"/>
    </location>
</feature>
<reference evidence="12" key="2">
    <citation type="submission" date="2023-04" db="EMBL/GenBank/DDBJ databases">
        <authorList>
            <person name="Bruccoleri R.E."/>
            <person name="Oakeley E.J."/>
            <person name="Faust A.-M."/>
            <person name="Dessus-Babus S."/>
            <person name="Altorfer M."/>
            <person name="Burckhardt D."/>
            <person name="Oertli M."/>
            <person name="Naumann U."/>
            <person name="Petersen F."/>
            <person name="Wong J."/>
        </authorList>
    </citation>
    <scope>NUCLEOTIDE SEQUENCE</scope>
    <source>
        <strain evidence="12">GSM-AAB239-AS_SAM_17_03QT</strain>
        <tissue evidence="12">Leaf</tissue>
    </source>
</reference>
<evidence type="ECO:0000256" key="6">
    <source>
        <dbReference type="ARBA" id="ARBA00023010"/>
    </source>
</evidence>
<protein>
    <recommendedName>
        <fullName evidence="9">mRNA export factor GLE1</fullName>
    </recommendedName>
    <alternativeName>
        <fullName evidence="10">Nucleoporin GLE1</fullName>
    </alternativeName>
</protein>
<feature type="region of interest" description="Disordered" evidence="11">
    <location>
        <begin position="39"/>
        <end position="133"/>
    </location>
</feature>
<dbReference type="EMBL" id="JANAVB010013167">
    <property type="protein sequence ID" value="KAJ6835712.1"/>
    <property type="molecule type" value="Genomic_DNA"/>
</dbReference>
<dbReference type="InterPro" id="IPR012476">
    <property type="entry name" value="GLE1"/>
</dbReference>